<dbReference type="EMBL" id="CP022272">
    <property type="protein sequence ID" value="ASJ97318.1"/>
    <property type="molecule type" value="Genomic_DNA"/>
</dbReference>
<dbReference type="Proteomes" id="UP000198233">
    <property type="component" value="Chromosome"/>
</dbReference>
<protein>
    <submittedName>
        <fullName evidence="9">GDP-mannose mannosyl hydrolase</fullName>
    </submittedName>
</protein>
<dbReference type="Gene3D" id="3.90.79.10">
    <property type="entry name" value="Nucleoside Triphosphate Pyrophosphohydrolase"/>
    <property type="match status" value="1"/>
</dbReference>
<gene>
    <name evidence="9" type="ORF">CFF01_12430</name>
</gene>
<feature type="binding site" evidence="6">
    <location>
        <position position="69"/>
    </location>
    <ligand>
        <name>Mg(2+)</name>
        <dbReference type="ChEBI" id="CHEBI:18420"/>
    </ligand>
</feature>
<comment type="cofactor">
    <cofactor evidence="6">
        <name>Mg(2+)</name>
        <dbReference type="ChEBI" id="CHEBI:18420"/>
    </cofactor>
    <text evidence="6">Binds 1 Mg(2+) ion per subunit.</text>
</comment>
<evidence type="ECO:0000256" key="7">
    <source>
        <dbReference type="PIRSR" id="PIRSR037599-4"/>
    </source>
</evidence>
<dbReference type="RefSeq" id="WP_088905000.1">
    <property type="nucleotide sequence ID" value="NZ_CP022272.1"/>
</dbReference>
<dbReference type="NCBIfam" id="NF011963">
    <property type="entry name" value="PRK15434.1"/>
    <property type="match status" value="1"/>
</dbReference>
<organism evidence="9 10">
    <name type="scientific">Shewanella marisflavi</name>
    <dbReference type="NCBI Taxonomy" id="260364"/>
    <lineage>
        <taxon>Bacteria</taxon>
        <taxon>Pseudomonadati</taxon>
        <taxon>Pseudomonadota</taxon>
        <taxon>Gammaproteobacteria</taxon>
        <taxon>Alteromonadales</taxon>
        <taxon>Shewanellaceae</taxon>
        <taxon>Shewanella</taxon>
    </lineage>
</organism>
<evidence type="ECO:0000256" key="4">
    <source>
        <dbReference type="PIRSR" id="PIRSR037599-1"/>
    </source>
</evidence>
<keyword evidence="2 9" id="KW-0378">Hydrolase</keyword>
<dbReference type="GO" id="GO:0008727">
    <property type="term" value="F:GDP-mannose mannosyl hydrolase activity"/>
    <property type="evidence" value="ECO:0007669"/>
    <property type="project" value="InterPro"/>
</dbReference>
<feature type="domain" description="Nudix hydrolase" evidence="8">
    <location>
        <begin position="13"/>
        <end position="154"/>
    </location>
</feature>
<feature type="binding site" evidence="6">
    <location>
        <position position="49"/>
    </location>
    <ligand>
        <name>Mg(2+)</name>
        <dbReference type="ChEBI" id="CHEBI:18420"/>
    </ligand>
</feature>
<dbReference type="CDD" id="cd03430">
    <property type="entry name" value="NUDIX_GDPMH_NudD"/>
    <property type="match status" value="1"/>
</dbReference>
<dbReference type="GO" id="GO:0046872">
    <property type="term" value="F:metal ion binding"/>
    <property type="evidence" value="ECO:0007669"/>
    <property type="project" value="UniProtKB-KW"/>
</dbReference>
<feature type="short sequence motif" description="Nudix box" evidence="7">
    <location>
        <begin position="50"/>
        <end position="71"/>
    </location>
</feature>
<reference evidence="9 10" key="1">
    <citation type="submission" date="2017-06" db="EMBL/GenBank/DDBJ databases">
        <title>Complete genome sequence of Shewanella marisflavi EP1 associated with anaerobic 2,4-dinitrotoluene reduction and salt tolerance.</title>
        <authorList>
            <person name="Huang J."/>
        </authorList>
    </citation>
    <scope>NUCLEOTIDE SEQUENCE [LARGE SCALE GENOMIC DNA]</scope>
    <source>
        <strain evidence="9 10">EP1</strain>
    </source>
</reference>
<feature type="binding site" evidence="5">
    <location>
        <begin position="2"/>
        <end position="3"/>
    </location>
    <ligand>
        <name>substrate</name>
    </ligand>
</feature>
<evidence type="ECO:0000313" key="9">
    <source>
        <dbReference type="EMBL" id="ASJ97318.1"/>
    </source>
</evidence>
<feature type="binding site" evidence="5">
    <location>
        <position position="36"/>
    </location>
    <ligand>
        <name>substrate</name>
    </ligand>
</feature>
<accession>A0AAC9U0J7</accession>
<evidence type="ECO:0000256" key="1">
    <source>
        <dbReference type="ARBA" id="ARBA00022723"/>
    </source>
</evidence>
<sequence length="160" mass="18357">MFLDQDTFKAVIASTPLVSIDLVVINTKGQALLGRRLNRPAKDYWFVPGGRILKNEAIADALKRLTQDELGQVFTTEQASLLGPFDHFYDDYVFGDEITTHYVAIAFILKLECELDNLPLGLQHGGYQWFDIPQLMTNAKVHKHTRWYFENHTTDLLEKD</sequence>
<keyword evidence="3 6" id="KW-0460">Magnesium</keyword>
<evidence type="ECO:0000256" key="2">
    <source>
        <dbReference type="ARBA" id="ARBA00022801"/>
    </source>
</evidence>
<dbReference type="Pfam" id="PF00293">
    <property type="entry name" value="NUDIX"/>
    <property type="match status" value="1"/>
</dbReference>
<proteinExistence type="predicted"/>
<dbReference type="KEGG" id="smav:CFF01_12430"/>
<dbReference type="AlphaFoldDB" id="A0AAC9U0J7"/>
<evidence type="ECO:0000256" key="6">
    <source>
        <dbReference type="PIRSR" id="PIRSR037599-3"/>
    </source>
</evidence>
<evidence type="ECO:0000256" key="5">
    <source>
        <dbReference type="PIRSR" id="PIRSR037599-2"/>
    </source>
</evidence>
<name>A0AAC9U0J7_9GAMM</name>
<evidence type="ECO:0000256" key="3">
    <source>
        <dbReference type="ARBA" id="ARBA00022842"/>
    </source>
</evidence>
<dbReference type="SUPFAM" id="SSF55811">
    <property type="entry name" value="Nudix"/>
    <property type="match status" value="1"/>
</dbReference>
<dbReference type="PROSITE" id="PS51462">
    <property type="entry name" value="NUDIX"/>
    <property type="match status" value="1"/>
</dbReference>
<evidence type="ECO:0000259" key="8">
    <source>
        <dbReference type="PROSITE" id="PS51462"/>
    </source>
</evidence>
<feature type="site" description="Critical for catalysis" evidence="4">
    <location>
        <position position="124"/>
    </location>
</feature>
<keyword evidence="1 6" id="KW-0479">Metal-binding</keyword>
<dbReference type="PANTHER" id="PTHR43046:SF12">
    <property type="entry name" value="GDP-MANNOSE MANNOSYL HYDROLASE"/>
    <property type="match status" value="1"/>
</dbReference>
<feature type="binding site" evidence="5">
    <location>
        <position position="8"/>
    </location>
    <ligand>
        <name>substrate</name>
    </ligand>
</feature>
<dbReference type="InterPro" id="IPR015797">
    <property type="entry name" value="NUDIX_hydrolase-like_dom_sf"/>
</dbReference>
<dbReference type="InterPro" id="IPR033715">
    <property type="entry name" value="GDPMH"/>
</dbReference>
<feature type="binding site" evidence="6">
    <location>
        <position position="123"/>
    </location>
    <ligand>
        <name>Mg(2+)</name>
        <dbReference type="ChEBI" id="CHEBI:18420"/>
    </ligand>
</feature>
<evidence type="ECO:0000313" key="10">
    <source>
        <dbReference type="Proteomes" id="UP000198233"/>
    </source>
</evidence>
<dbReference type="PIRSF" id="PIRSF037599">
    <property type="entry name" value="GDPMH"/>
    <property type="match status" value="1"/>
</dbReference>
<dbReference type="PANTHER" id="PTHR43046">
    <property type="entry name" value="GDP-MANNOSE MANNOSYL HYDROLASE"/>
    <property type="match status" value="1"/>
</dbReference>
<dbReference type="InterPro" id="IPR000086">
    <property type="entry name" value="NUDIX_hydrolase_dom"/>
</dbReference>